<dbReference type="OrthoDB" id="3255035at2759"/>
<evidence type="ECO:0000313" key="1">
    <source>
        <dbReference type="EMBL" id="KIJ94004.1"/>
    </source>
</evidence>
<dbReference type="InterPro" id="IPR027417">
    <property type="entry name" value="P-loop_NTPase"/>
</dbReference>
<protein>
    <recommendedName>
        <fullName evidence="3">AIG1-type G domain-containing protein</fullName>
    </recommendedName>
</protein>
<dbReference type="Proteomes" id="UP000054477">
    <property type="component" value="Unassembled WGS sequence"/>
</dbReference>
<reference evidence="1 2" key="1">
    <citation type="submission" date="2014-04" db="EMBL/GenBank/DDBJ databases">
        <authorList>
            <consortium name="DOE Joint Genome Institute"/>
            <person name="Kuo A."/>
            <person name="Kohler A."/>
            <person name="Nagy L.G."/>
            <person name="Floudas D."/>
            <person name="Copeland A."/>
            <person name="Barry K.W."/>
            <person name="Cichocki N."/>
            <person name="Veneault-Fourrey C."/>
            <person name="LaButti K."/>
            <person name="Lindquist E.A."/>
            <person name="Lipzen A."/>
            <person name="Lundell T."/>
            <person name="Morin E."/>
            <person name="Murat C."/>
            <person name="Sun H."/>
            <person name="Tunlid A."/>
            <person name="Henrissat B."/>
            <person name="Grigoriev I.V."/>
            <person name="Hibbett D.S."/>
            <person name="Martin F."/>
            <person name="Nordberg H.P."/>
            <person name="Cantor M.N."/>
            <person name="Hua S.X."/>
        </authorList>
    </citation>
    <scope>NUCLEOTIDE SEQUENCE [LARGE SCALE GENOMIC DNA]</scope>
    <source>
        <strain evidence="1 2">LaAM-08-1</strain>
    </source>
</reference>
<dbReference type="Gene3D" id="3.40.50.300">
    <property type="entry name" value="P-loop containing nucleotide triphosphate hydrolases"/>
    <property type="match status" value="1"/>
</dbReference>
<accession>A0A0C9WJ35</accession>
<dbReference type="SUPFAM" id="SSF52540">
    <property type="entry name" value="P-loop containing nucleoside triphosphate hydrolases"/>
    <property type="match status" value="1"/>
</dbReference>
<reference evidence="2" key="2">
    <citation type="submission" date="2015-01" db="EMBL/GenBank/DDBJ databases">
        <title>Evolutionary Origins and Diversification of the Mycorrhizal Mutualists.</title>
        <authorList>
            <consortium name="DOE Joint Genome Institute"/>
            <consortium name="Mycorrhizal Genomics Consortium"/>
            <person name="Kohler A."/>
            <person name="Kuo A."/>
            <person name="Nagy L.G."/>
            <person name="Floudas D."/>
            <person name="Copeland A."/>
            <person name="Barry K.W."/>
            <person name="Cichocki N."/>
            <person name="Veneault-Fourrey C."/>
            <person name="LaButti K."/>
            <person name="Lindquist E.A."/>
            <person name="Lipzen A."/>
            <person name="Lundell T."/>
            <person name="Morin E."/>
            <person name="Murat C."/>
            <person name="Riley R."/>
            <person name="Ohm R."/>
            <person name="Sun H."/>
            <person name="Tunlid A."/>
            <person name="Henrissat B."/>
            <person name="Grigoriev I.V."/>
            <person name="Hibbett D.S."/>
            <person name="Martin F."/>
        </authorList>
    </citation>
    <scope>NUCLEOTIDE SEQUENCE [LARGE SCALE GENOMIC DNA]</scope>
    <source>
        <strain evidence="2">LaAM-08-1</strain>
    </source>
</reference>
<dbReference type="STRING" id="1095629.A0A0C9WJ35"/>
<dbReference type="AlphaFoldDB" id="A0A0C9WJ35"/>
<keyword evidence="2" id="KW-1185">Reference proteome</keyword>
<gene>
    <name evidence="1" type="ORF">K443DRAFT_372962</name>
</gene>
<sequence length="218" mass="24312">METSSANINSSEVLILVMGQAGCGKSLFINSAANKDEKNNGGLNACTELRRTICRHPTISSRRFTLIETPGFNNTNLTPSDSAILQDTVKLMKEEFSGHKFGGILYLQQRGQEKPMIKELLGNDVLKENLLHVVTILGPSSRGSSEQGELYFQKTLQISQRNDTAWKIIDKVYQKVECKNLTVGVIQPELEATWKSLESKKGGESNGRGWSWFFSLFH</sequence>
<evidence type="ECO:0000313" key="2">
    <source>
        <dbReference type="Proteomes" id="UP000054477"/>
    </source>
</evidence>
<name>A0A0C9WJ35_9AGAR</name>
<organism evidence="1 2">
    <name type="scientific">Laccaria amethystina LaAM-08-1</name>
    <dbReference type="NCBI Taxonomy" id="1095629"/>
    <lineage>
        <taxon>Eukaryota</taxon>
        <taxon>Fungi</taxon>
        <taxon>Dikarya</taxon>
        <taxon>Basidiomycota</taxon>
        <taxon>Agaricomycotina</taxon>
        <taxon>Agaricomycetes</taxon>
        <taxon>Agaricomycetidae</taxon>
        <taxon>Agaricales</taxon>
        <taxon>Agaricineae</taxon>
        <taxon>Hydnangiaceae</taxon>
        <taxon>Laccaria</taxon>
    </lineage>
</organism>
<evidence type="ECO:0008006" key="3">
    <source>
        <dbReference type="Google" id="ProtNLM"/>
    </source>
</evidence>
<dbReference type="EMBL" id="KN838814">
    <property type="protein sequence ID" value="KIJ94004.1"/>
    <property type="molecule type" value="Genomic_DNA"/>
</dbReference>
<proteinExistence type="predicted"/>
<dbReference type="CDD" id="cd00882">
    <property type="entry name" value="Ras_like_GTPase"/>
    <property type="match status" value="1"/>
</dbReference>
<dbReference type="HOGENOM" id="CLU_110333_0_0_1"/>